<dbReference type="AlphaFoldDB" id="A0A8H3ZEX1"/>
<accession>A0A8H3ZEX1</accession>
<organism evidence="1 2">
    <name type="scientific">Colletotrichum asianum</name>
    <dbReference type="NCBI Taxonomy" id="702518"/>
    <lineage>
        <taxon>Eukaryota</taxon>
        <taxon>Fungi</taxon>
        <taxon>Dikarya</taxon>
        <taxon>Ascomycota</taxon>
        <taxon>Pezizomycotina</taxon>
        <taxon>Sordariomycetes</taxon>
        <taxon>Hypocreomycetidae</taxon>
        <taxon>Glomerellales</taxon>
        <taxon>Glomerellaceae</taxon>
        <taxon>Colletotrichum</taxon>
        <taxon>Colletotrichum gloeosporioides species complex</taxon>
    </lineage>
</organism>
<name>A0A8H3ZEX1_9PEZI</name>
<sequence length="220" mass="24672">MAKNVTKLLLGAVMWSSEGLVGHKSKWPKDGSSYQHVKRWTSDAPVHWRDRLFVPDVGLYEKDAVNNSIRKRPVIYDTKESSGKDAPLLNGAINNKFHLPVRGAWERARVFAHIRGHRHVHDVQELRTLAHGSTRTRTTAIYDLTQAASEAMTMPQNEFLLTCRDIAVVIAESHVASGIVDVSAWKRAATSSKENPSLDLDICPRLLSMLLLLATNMRSR</sequence>
<dbReference type="EMBL" id="WOWK01000138">
    <property type="protein sequence ID" value="KAF0317079.1"/>
    <property type="molecule type" value="Genomic_DNA"/>
</dbReference>
<evidence type="ECO:0000313" key="2">
    <source>
        <dbReference type="Proteomes" id="UP000434172"/>
    </source>
</evidence>
<proteinExistence type="predicted"/>
<keyword evidence="2" id="KW-1185">Reference proteome</keyword>
<dbReference type="Proteomes" id="UP000434172">
    <property type="component" value="Unassembled WGS sequence"/>
</dbReference>
<comment type="caution">
    <text evidence="1">The sequence shown here is derived from an EMBL/GenBank/DDBJ whole genome shotgun (WGS) entry which is preliminary data.</text>
</comment>
<evidence type="ECO:0000313" key="1">
    <source>
        <dbReference type="EMBL" id="KAF0317079.1"/>
    </source>
</evidence>
<reference evidence="1 2" key="1">
    <citation type="submission" date="2019-12" db="EMBL/GenBank/DDBJ databases">
        <title>A genome sequence resource for the geographically widespread anthracnose pathogen Colletotrichum asianum.</title>
        <authorList>
            <person name="Meng Y."/>
        </authorList>
    </citation>
    <scope>NUCLEOTIDE SEQUENCE [LARGE SCALE GENOMIC DNA]</scope>
    <source>
        <strain evidence="1 2">ICMP 18580</strain>
    </source>
</reference>
<protein>
    <submittedName>
        <fullName evidence="1">Uncharacterized protein</fullName>
    </submittedName>
</protein>
<dbReference type="OrthoDB" id="4758498at2759"/>
<gene>
    <name evidence="1" type="ORF">GQ607_015666</name>
</gene>